<keyword evidence="1" id="KW-0328">Glycosyltransferase</keyword>
<sequence>MNRQNKSGETLQNPTAKPKISVLVSDLSKKGAGRWGGGGVRPFLLSQVLKRLNYEVEILGFVFDDESNVKASFEGIPIITVPGKKYPQFIQSATSLMNQMTGDIIYAYKPKPSSFGLALLNQMKTRRPVLLDIDDWELSWHGGDAWQYRPPSIKQLGRDIFKENGQLRYPDHPLYLKWMEKWIRRADQVTLHNQFLQKRFGGVYLPNGKDTDLFDPTRYDPETSREHYQLSGYRILMFPGAPRPYKGIEDVLIALDRLNQPDLRLAIVGGSPYDDYDNQLMAQWGRWIVKLPTLPIQQMPEVVAAAHIVVVPQRDEAAAAAQFPLKLTDGMAMAKPVLATRVGDIPTILADTGYLVDPNAPEQIAQTIEEIFNNWETAQERGQKARERCVQYYSFQAMAEILSGVMAPIAESVQRL</sequence>
<comment type="caution">
    <text evidence="1">The sequence shown here is derived from an EMBL/GenBank/DDBJ whole genome shotgun (WGS) entry which is preliminary data.</text>
</comment>
<protein>
    <submittedName>
        <fullName evidence="1">Glycosyltransferase</fullName>
        <ecNumber evidence="1">2.4.-.-</ecNumber>
    </submittedName>
</protein>
<dbReference type="EC" id="2.4.-.-" evidence="1"/>
<accession>A0ABT2MT74</accession>
<dbReference type="PANTHER" id="PTHR12526">
    <property type="entry name" value="GLYCOSYLTRANSFERASE"/>
    <property type="match status" value="1"/>
</dbReference>
<keyword evidence="2" id="KW-1185">Reference proteome</keyword>
<dbReference type="Gene3D" id="3.40.50.2000">
    <property type="entry name" value="Glycogen Phosphorylase B"/>
    <property type="match status" value="2"/>
</dbReference>
<proteinExistence type="predicted"/>
<keyword evidence="1" id="KW-0808">Transferase</keyword>
<dbReference type="Pfam" id="PF13692">
    <property type="entry name" value="Glyco_trans_1_4"/>
    <property type="match status" value="1"/>
</dbReference>
<reference evidence="1 2" key="1">
    <citation type="journal article" date="2022" name="Front. Microbiol.">
        <title>High genomic differentiation and limited gene flow indicate recent cryptic speciation within the genus Laspinema (cyanobacteria).</title>
        <authorList>
            <person name="Stanojkovic A."/>
            <person name="Skoupy S."/>
            <person name="Skaloud P."/>
            <person name="Dvorak P."/>
        </authorList>
    </citation>
    <scope>NUCLEOTIDE SEQUENCE [LARGE SCALE GENOMIC DNA]</scope>
    <source>
        <strain evidence="1 2">D2a</strain>
    </source>
</reference>
<dbReference type="EMBL" id="JAMXFF010000025">
    <property type="protein sequence ID" value="MCT7967932.1"/>
    <property type="molecule type" value="Genomic_DNA"/>
</dbReference>
<evidence type="ECO:0000313" key="1">
    <source>
        <dbReference type="EMBL" id="MCT7967932.1"/>
    </source>
</evidence>
<dbReference type="GO" id="GO:0016757">
    <property type="term" value="F:glycosyltransferase activity"/>
    <property type="evidence" value="ECO:0007669"/>
    <property type="project" value="UniProtKB-KW"/>
</dbReference>
<name>A0ABT2MT74_9CYAN</name>
<dbReference type="SUPFAM" id="SSF53756">
    <property type="entry name" value="UDP-Glycosyltransferase/glycogen phosphorylase"/>
    <property type="match status" value="1"/>
</dbReference>
<organism evidence="1 2">
    <name type="scientific">Laspinema palackyanum D2a</name>
    <dbReference type="NCBI Taxonomy" id="2953684"/>
    <lineage>
        <taxon>Bacteria</taxon>
        <taxon>Bacillati</taxon>
        <taxon>Cyanobacteriota</taxon>
        <taxon>Cyanophyceae</taxon>
        <taxon>Oscillatoriophycideae</taxon>
        <taxon>Oscillatoriales</taxon>
        <taxon>Laspinemataceae</taxon>
        <taxon>Laspinema</taxon>
        <taxon>Laspinema palackyanum</taxon>
    </lineage>
</organism>
<dbReference type="Proteomes" id="UP001525890">
    <property type="component" value="Unassembled WGS sequence"/>
</dbReference>
<evidence type="ECO:0000313" key="2">
    <source>
        <dbReference type="Proteomes" id="UP001525890"/>
    </source>
</evidence>
<dbReference type="RefSeq" id="WP_368007486.1">
    <property type="nucleotide sequence ID" value="NZ_JAMXFF010000025.1"/>
</dbReference>
<gene>
    <name evidence="1" type="ORF">NG799_16595</name>
</gene>